<dbReference type="Gene3D" id="3.40.50.1820">
    <property type="entry name" value="alpha/beta hydrolase"/>
    <property type="match status" value="1"/>
</dbReference>
<dbReference type="InterPro" id="IPR029058">
    <property type="entry name" value="AB_hydrolase_fold"/>
</dbReference>
<dbReference type="OrthoDB" id="5422338at2"/>
<dbReference type="EMBL" id="VXLC01000001">
    <property type="protein sequence ID" value="KAA8889944.1"/>
    <property type="molecule type" value="Genomic_DNA"/>
</dbReference>
<sequence length="345" mass="37939">MRALLPTALVNFPEQLRGKLDAHRANLRSRTYATTAFNPPAIAPEVIPVVTKDGTRLRVHAYGPADRPVIVLVHGWSCCIEYWNAQINAFAGEYRVVAYDQRGHGESERGESPLSMDLLADDLAAVLDATLRPGKRAVLVGHSLGGMTLQAWAGRYPDRVAKQALAVLLTNTAPDRLVFETTVIPLLNRPMRLLELKVPLPFLFGRFGLGAPLVFPPIAPMRWLFARSIMTTKAKGDLLDYSMAIVRSCPAVVRARFGRLLADMNVGESARNLVVPTTVIAGEFDDMTPVVHSERIAQMLRETGSLARFTTLPTGHLGNTEAFEQFNEELGHVLESVRLRTEIAG</sequence>
<dbReference type="GO" id="GO:0016787">
    <property type="term" value="F:hydrolase activity"/>
    <property type="evidence" value="ECO:0007669"/>
    <property type="project" value="UniProtKB-KW"/>
</dbReference>
<comment type="caution">
    <text evidence="2">The sequence shown here is derived from an EMBL/GenBank/DDBJ whole genome shotgun (WGS) entry which is preliminary data.</text>
</comment>
<dbReference type="PRINTS" id="PR00111">
    <property type="entry name" value="ABHYDROLASE"/>
</dbReference>
<gene>
    <name evidence="2" type="ORF">F3087_01060</name>
</gene>
<reference evidence="2 3" key="1">
    <citation type="submission" date="2019-09" db="EMBL/GenBank/DDBJ databases">
        <authorList>
            <person name="Wang X."/>
        </authorList>
    </citation>
    <scope>NUCLEOTIDE SEQUENCE [LARGE SCALE GENOMIC DNA]</scope>
    <source>
        <strain evidence="2 3">CICC 11023</strain>
    </source>
</reference>
<evidence type="ECO:0000313" key="3">
    <source>
        <dbReference type="Proteomes" id="UP000323876"/>
    </source>
</evidence>
<dbReference type="RefSeq" id="WP_150399859.1">
    <property type="nucleotide sequence ID" value="NZ_VXLC01000001.1"/>
</dbReference>
<accession>A0A5N0ENR3</accession>
<dbReference type="SUPFAM" id="SSF53474">
    <property type="entry name" value="alpha/beta-Hydrolases"/>
    <property type="match status" value="1"/>
</dbReference>
<name>A0A5N0ENR3_9NOCA</name>
<organism evidence="2 3">
    <name type="scientific">Nocardia colli</name>
    <dbReference type="NCBI Taxonomy" id="2545717"/>
    <lineage>
        <taxon>Bacteria</taxon>
        <taxon>Bacillati</taxon>
        <taxon>Actinomycetota</taxon>
        <taxon>Actinomycetes</taxon>
        <taxon>Mycobacteriales</taxon>
        <taxon>Nocardiaceae</taxon>
        <taxon>Nocardia</taxon>
    </lineage>
</organism>
<dbReference type="PANTHER" id="PTHR43433">
    <property type="entry name" value="HYDROLASE, ALPHA/BETA FOLD FAMILY PROTEIN"/>
    <property type="match status" value="1"/>
</dbReference>
<dbReference type="Pfam" id="PF00561">
    <property type="entry name" value="Abhydrolase_1"/>
    <property type="match status" value="1"/>
</dbReference>
<evidence type="ECO:0000313" key="2">
    <source>
        <dbReference type="EMBL" id="KAA8889944.1"/>
    </source>
</evidence>
<protein>
    <submittedName>
        <fullName evidence="2">Alpha/beta hydrolase</fullName>
    </submittedName>
</protein>
<evidence type="ECO:0000259" key="1">
    <source>
        <dbReference type="Pfam" id="PF00561"/>
    </source>
</evidence>
<dbReference type="AlphaFoldDB" id="A0A5N0ENR3"/>
<dbReference type="InterPro" id="IPR050471">
    <property type="entry name" value="AB_hydrolase"/>
</dbReference>
<keyword evidence="3" id="KW-1185">Reference proteome</keyword>
<dbReference type="Proteomes" id="UP000323876">
    <property type="component" value="Unassembled WGS sequence"/>
</dbReference>
<dbReference type="InterPro" id="IPR000073">
    <property type="entry name" value="AB_hydrolase_1"/>
</dbReference>
<dbReference type="PANTHER" id="PTHR43433:SF5">
    <property type="entry name" value="AB HYDROLASE-1 DOMAIN-CONTAINING PROTEIN"/>
    <property type="match status" value="1"/>
</dbReference>
<proteinExistence type="predicted"/>
<keyword evidence="2" id="KW-0378">Hydrolase</keyword>
<feature type="domain" description="AB hydrolase-1" evidence="1">
    <location>
        <begin position="68"/>
        <end position="165"/>
    </location>
</feature>